<dbReference type="AlphaFoldDB" id="A0A5S6RBJ5"/>
<evidence type="ECO:0000313" key="2">
    <source>
        <dbReference type="EMBL" id="AAM00961.1"/>
    </source>
</evidence>
<feature type="compositionally biased region" description="Basic and acidic residues" evidence="1">
    <location>
        <begin position="11"/>
        <end position="47"/>
    </location>
</feature>
<feature type="compositionally biased region" description="Gly residues" evidence="1">
    <location>
        <begin position="1"/>
        <end position="10"/>
    </location>
</feature>
<organism evidence="2 3">
    <name type="scientific">Oryza sativa subsp. japonica</name>
    <name type="common">Rice</name>
    <dbReference type="NCBI Taxonomy" id="39947"/>
    <lineage>
        <taxon>Eukaryota</taxon>
        <taxon>Viridiplantae</taxon>
        <taxon>Streptophyta</taxon>
        <taxon>Embryophyta</taxon>
        <taxon>Tracheophyta</taxon>
        <taxon>Spermatophyta</taxon>
        <taxon>Magnoliopsida</taxon>
        <taxon>Liliopsida</taxon>
        <taxon>Poales</taxon>
        <taxon>Poaceae</taxon>
        <taxon>BOP clade</taxon>
        <taxon>Oryzoideae</taxon>
        <taxon>Oryzeae</taxon>
        <taxon>Oryzinae</taxon>
        <taxon>Oryza</taxon>
        <taxon>Oryza sativa</taxon>
    </lineage>
</organism>
<accession>A0A5S6RBJ5</accession>
<reference evidence="3" key="1">
    <citation type="journal article" date="2005" name="Nature">
        <title>The map-based sequence of the rice genome.</title>
        <authorList>
            <consortium name="International rice genome sequencing project (IRGSP)"/>
            <person name="Matsumoto T."/>
            <person name="Wu J."/>
            <person name="Kanamori H."/>
            <person name="Katayose Y."/>
            <person name="Fujisawa M."/>
            <person name="Namiki N."/>
            <person name="Mizuno H."/>
            <person name="Yamamoto K."/>
            <person name="Antonio B.A."/>
            <person name="Baba T."/>
            <person name="Sakata K."/>
            <person name="Nagamura Y."/>
            <person name="Aoki H."/>
            <person name="Arikawa K."/>
            <person name="Arita K."/>
            <person name="Bito T."/>
            <person name="Chiden Y."/>
            <person name="Fujitsuka N."/>
            <person name="Fukunaka R."/>
            <person name="Hamada M."/>
            <person name="Harada C."/>
            <person name="Hayashi A."/>
            <person name="Hijishita S."/>
            <person name="Honda M."/>
            <person name="Hosokawa S."/>
            <person name="Ichikawa Y."/>
            <person name="Idonuma A."/>
            <person name="Iijima M."/>
            <person name="Ikeda M."/>
            <person name="Ikeno M."/>
            <person name="Ito K."/>
            <person name="Ito S."/>
            <person name="Ito T."/>
            <person name="Ito Y."/>
            <person name="Ito Y."/>
            <person name="Iwabuchi A."/>
            <person name="Kamiya K."/>
            <person name="Karasawa W."/>
            <person name="Kurita K."/>
            <person name="Katagiri S."/>
            <person name="Kikuta A."/>
            <person name="Kobayashi H."/>
            <person name="Kobayashi N."/>
            <person name="Machita K."/>
            <person name="Maehara T."/>
            <person name="Masukawa M."/>
            <person name="Mizubayashi T."/>
            <person name="Mukai Y."/>
            <person name="Nagasaki H."/>
            <person name="Nagata Y."/>
            <person name="Naito S."/>
            <person name="Nakashima M."/>
            <person name="Nakama Y."/>
            <person name="Nakamichi Y."/>
            <person name="Nakamura M."/>
            <person name="Meguro A."/>
            <person name="Negishi M."/>
            <person name="Ohta I."/>
            <person name="Ohta T."/>
            <person name="Okamoto M."/>
            <person name="Ono N."/>
            <person name="Saji S."/>
            <person name="Sakaguchi M."/>
            <person name="Sakai K."/>
            <person name="Shibata M."/>
            <person name="Shimokawa T."/>
            <person name="Song J."/>
            <person name="Takazaki Y."/>
            <person name="Terasawa K."/>
            <person name="Tsugane M."/>
            <person name="Tsuji K."/>
            <person name="Ueda S."/>
            <person name="Waki K."/>
            <person name="Yamagata H."/>
            <person name="Yamamoto M."/>
            <person name="Yamamoto S."/>
            <person name="Yamane H."/>
            <person name="Yoshiki S."/>
            <person name="Yoshihara R."/>
            <person name="Yukawa K."/>
            <person name="Zhong H."/>
            <person name="Yano M."/>
            <person name="Yuan Q."/>
            <person name="Ouyang S."/>
            <person name="Liu J."/>
            <person name="Jones K.M."/>
            <person name="Gansberger K."/>
            <person name="Moffat K."/>
            <person name="Hill J."/>
            <person name="Bera J."/>
            <person name="Fadrosh D."/>
            <person name="Jin S."/>
            <person name="Johri S."/>
            <person name="Kim M."/>
            <person name="Overton L."/>
            <person name="Reardon M."/>
            <person name="Tsitrin T."/>
            <person name="Vuong H."/>
            <person name="Weaver B."/>
            <person name="Ciecko A."/>
            <person name="Tallon L."/>
            <person name="Jackson J."/>
            <person name="Pai G."/>
            <person name="Aken S.V."/>
            <person name="Utterback T."/>
            <person name="Reidmuller S."/>
            <person name="Feldblyum T."/>
            <person name="Hsiao J."/>
            <person name="Zismann V."/>
            <person name="Iobst S."/>
            <person name="de Vazeille A.R."/>
            <person name="Buell C.R."/>
            <person name="Ying K."/>
            <person name="Li Y."/>
            <person name="Lu T."/>
            <person name="Huang Y."/>
            <person name="Zhao Q."/>
            <person name="Feng Q."/>
            <person name="Zhang L."/>
            <person name="Zhu J."/>
            <person name="Weng Q."/>
            <person name="Mu J."/>
            <person name="Lu Y."/>
            <person name="Fan D."/>
            <person name="Liu Y."/>
            <person name="Guan J."/>
            <person name="Zhang Y."/>
            <person name="Yu S."/>
            <person name="Liu X."/>
            <person name="Zhang Y."/>
            <person name="Hong G."/>
            <person name="Han B."/>
            <person name="Choisne N."/>
            <person name="Demange N."/>
            <person name="Orjeda G."/>
            <person name="Samain S."/>
            <person name="Cattolico L."/>
            <person name="Pelletier E."/>
            <person name="Couloux A."/>
            <person name="Segurens B."/>
            <person name="Wincker P."/>
            <person name="D'Hont A."/>
            <person name="Scarpelli C."/>
            <person name="Weissenbach J."/>
            <person name="Salanoubat M."/>
            <person name="Quetier F."/>
            <person name="Yu Y."/>
            <person name="Kim H.R."/>
            <person name="Rambo T."/>
            <person name="Currie J."/>
            <person name="Collura K."/>
            <person name="Luo M."/>
            <person name="Yang T."/>
            <person name="Ammiraju J.S.S."/>
            <person name="Engler F."/>
            <person name="Soderlund C."/>
            <person name="Wing R.A."/>
            <person name="Palmer L.E."/>
            <person name="de la Bastide M."/>
            <person name="Spiegel L."/>
            <person name="Nascimento L."/>
            <person name="Zutavern T."/>
            <person name="O'Shaughnessy A."/>
            <person name="Dike S."/>
            <person name="Dedhia N."/>
            <person name="Preston R."/>
            <person name="Balija V."/>
            <person name="McCombie W.R."/>
            <person name="Chow T."/>
            <person name="Chen H."/>
            <person name="Chung M."/>
            <person name="Chen C."/>
            <person name="Shaw J."/>
            <person name="Wu H."/>
            <person name="Hsiao K."/>
            <person name="Chao Y."/>
            <person name="Chu M."/>
            <person name="Cheng C."/>
            <person name="Hour A."/>
            <person name="Lee P."/>
            <person name="Lin S."/>
            <person name="Lin Y."/>
            <person name="Liou J."/>
            <person name="Liu S."/>
            <person name="Hsing Y."/>
            <person name="Raghuvanshi S."/>
            <person name="Mohanty A."/>
            <person name="Bharti A.K."/>
            <person name="Gaur A."/>
            <person name="Gupta V."/>
            <person name="Kumar D."/>
            <person name="Ravi V."/>
            <person name="Vij S."/>
            <person name="Kapur A."/>
            <person name="Khurana P."/>
            <person name="Khurana P."/>
            <person name="Khurana J.P."/>
            <person name="Tyagi A.K."/>
            <person name="Gaikwad K."/>
            <person name="Singh A."/>
            <person name="Dalal V."/>
            <person name="Srivastava S."/>
            <person name="Dixit A."/>
            <person name="Pal A.K."/>
            <person name="Ghazi I.A."/>
            <person name="Yadav M."/>
            <person name="Pandit A."/>
            <person name="Bhargava A."/>
            <person name="Sureshbabu K."/>
            <person name="Batra K."/>
            <person name="Sharma T.R."/>
            <person name="Mohapatra T."/>
            <person name="Singh N.K."/>
            <person name="Messing J."/>
            <person name="Nelson A.B."/>
            <person name="Fuks G."/>
            <person name="Kavchok S."/>
            <person name="Keizer G."/>
            <person name="Linton E."/>
            <person name="Llaca V."/>
            <person name="Song R."/>
            <person name="Tanyolac B."/>
            <person name="Young S."/>
            <person name="Ho-Il K."/>
            <person name="Hahn J.H."/>
            <person name="Sangsakoo G."/>
            <person name="Vanavichit A."/>
            <person name="de Mattos Luiz.A.T."/>
            <person name="Zimmer P.D."/>
            <person name="Malone G."/>
            <person name="Dellagostin O."/>
            <person name="de Oliveira A.C."/>
            <person name="Bevan M."/>
            <person name="Bancroft I."/>
            <person name="Minx P."/>
            <person name="Cordum H."/>
            <person name="Wilson R."/>
            <person name="Cheng Z."/>
            <person name="Jin W."/>
            <person name="Jiang J."/>
            <person name="Leong S.A."/>
            <person name="Iwama H."/>
            <person name="Gojobori T."/>
            <person name="Itoh T."/>
            <person name="Niimura Y."/>
            <person name="Fujii Y."/>
            <person name="Habara T."/>
            <person name="Sakai H."/>
            <person name="Sato Y."/>
            <person name="Wilson G."/>
            <person name="Kumar K."/>
            <person name="McCouch S."/>
            <person name="Juretic N."/>
            <person name="Hoen D."/>
            <person name="Wright S."/>
            <person name="Bruskiewich R."/>
            <person name="Bureau T."/>
            <person name="Miyao A."/>
            <person name="Hirochika H."/>
            <person name="Nishikawa T."/>
            <person name="Kadowaki K."/>
            <person name="Sugiura M."/>
            <person name="Burr B."/>
            <person name="Sasaki T."/>
        </authorList>
    </citation>
    <scope>NUCLEOTIDE SEQUENCE [LARGE SCALE GENOMIC DNA]</scope>
    <source>
        <strain evidence="3">cv. Nipponbare</strain>
    </source>
</reference>
<dbReference type="Proteomes" id="UP000000763">
    <property type="component" value="Chromosome 10"/>
</dbReference>
<proteinExistence type="predicted"/>
<reference evidence="3" key="2">
    <citation type="journal article" date="2008" name="Nucleic Acids Res.">
        <title>The rice annotation project database (RAP-DB): 2008 update.</title>
        <authorList>
            <consortium name="The rice annotation project (RAP)"/>
        </authorList>
    </citation>
    <scope>GENOME REANNOTATION</scope>
    <source>
        <strain evidence="3">cv. Nipponbare</strain>
    </source>
</reference>
<protein>
    <recommendedName>
        <fullName evidence="4">Retrotransposon protein, putative, Ty3-gypsy subclass</fullName>
    </recommendedName>
</protein>
<dbReference type="EMBL" id="AC021892">
    <property type="protein sequence ID" value="AAM00961.1"/>
    <property type="molecule type" value="Genomic_DNA"/>
</dbReference>
<gene>
    <name evidence="2" type="ORF">OSJNBa0053D03.25</name>
</gene>
<sequence length="128" mass="13523">MANGATSGGCGRREADGLREDLRNKMGEVREEERDHRGRERRPKEATMAELTGARGGRGSGDGRRRSGGGRGASRDGECGGVGSEVQRGGLRRLAAAGERKSGGGGGCTLLERKRAQGSSVKWGKRER</sequence>
<evidence type="ECO:0000256" key="1">
    <source>
        <dbReference type="SAM" id="MobiDB-lite"/>
    </source>
</evidence>
<name>A0A5S6RBJ5_ORYSJ</name>
<evidence type="ECO:0000313" key="3">
    <source>
        <dbReference type="Proteomes" id="UP000000763"/>
    </source>
</evidence>
<feature type="region of interest" description="Disordered" evidence="1">
    <location>
        <begin position="1"/>
        <end position="128"/>
    </location>
</feature>
<evidence type="ECO:0008006" key="4">
    <source>
        <dbReference type="Google" id="ProtNLM"/>
    </source>
</evidence>